<feature type="signal peptide" evidence="18">
    <location>
        <begin position="1"/>
        <end position="24"/>
    </location>
</feature>
<proteinExistence type="inferred from homology"/>
<dbReference type="Pfam" id="PF02253">
    <property type="entry name" value="PLA1"/>
    <property type="match status" value="1"/>
</dbReference>
<evidence type="ECO:0000256" key="5">
    <source>
        <dbReference type="ARBA" id="ARBA00013179"/>
    </source>
</evidence>
<evidence type="ECO:0000256" key="2">
    <source>
        <dbReference type="ARBA" id="ARBA00001604"/>
    </source>
</evidence>
<keyword evidence="16" id="KW-0472">Membrane</keyword>
<evidence type="ECO:0000256" key="17">
    <source>
        <dbReference type="ARBA" id="ARBA00023237"/>
    </source>
</evidence>
<evidence type="ECO:0000256" key="8">
    <source>
        <dbReference type="ARBA" id="ARBA00022452"/>
    </source>
</evidence>
<dbReference type="PRINTS" id="PR01486">
    <property type="entry name" value="PHPHLIPASEA1"/>
</dbReference>
<feature type="chain" id="PRO_5044973433" description="Phospholipase A1" evidence="18">
    <location>
        <begin position="25"/>
        <end position="354"/>
    </location>
</feature>
<keyword evidence="19" id="KW-0175">Coiled coil</keyword>
<evidence type="ECO:0000256" key="19">
    <source>
        <dbReference type="SAM" id="Coils"/>
    </source>
</evidence>
<dbReference type="CDD" id="cd00541">
    <property type="entry name" value="OMPLA"/>
    <property type="match status" value="1"/>
</dbReference>
<evidence type="ECO:0000256" key="13">
    <source>
        <dbReference type="ARBA" id="ARBA00022837"/>
    </source>
</evidence>
<dbReference type="EMBL" id="JBHSCX010000006">
    <property type="protein sequence ID" value="MFC4362520.1"/>
    <property type="molecule type" value="Genomic_DNA"/>
</dbReference>
<evidence type="ECO:0000313" key="21">
    <source>
        <dbReference type="Proteomes" id="UP001595840"/>
    </source>
</evidence>
<keyword evidence="9" id="KW-0812">Transmembrane</keyword>
<comment type="subcellular location">
    <subcellularLocation>
        <location evidence="18">Cell outer membrane</location>
        <topology evidence="18">Multi-pass membrane protein</topology>
    </subcellularLocation>
    <text evidence="18">One of the very few enzymes located there.</text>
</comment>
<feature type="coiled-coil region" evidence="19">
    <location>
        <begin position="70"/>
        <end position="100"/>
    </location>
</feature>
<dbReference type="Gene3D" id="2.40.230.10">
    <property type="entry name" value="Phospholipase A1"/>
    <property type="match status" value="1"/>
</dbReference>
<keyword evidence="11 18" id="KW-0732">Signal</keyword>
<evidence type="ECO:0000256" key="16">
    <source>
        <dbReference type="ARBA" id="ARBA00023136"/>
    </source>
</evidence>
<evidence type="ECO:0000313" key="20">
    <source>
        <dbReference type="EMBL" id="MFC4362520.1"/>
    </source>
</evidence>
<name>A0ABV8V5M8_9GAMM</name>
<evidence type="ECO:0000256" key="10">
    <source>
        <dbReference type="ARBA" id="ARBA00022723"/>
    </source>
</evidence>
<evidence type="ECO:0000256" key="3">
    <source>
        <dbReference type="ARBA" id="ARBA00010525"/>
    </source>
</evidence>
<dbReference type="PANTHER" id="PTHR40457">
    <property type="entry name" value="PHOSPHOLIPASE A1"/>
    <property type="match status" value="1"/>
</dbReference>
<evidence type="ECO:0000256" key="9">
    <source>
        <dbReference type="ARBA" id="ARBA00022692"/>
    </source>
</evidence>
<dbReference type="EC" id="3.1.1.4" evidence="6 18"/>
<evidence type="ECO:0000256" key="7">
    <source>
        <dbReference type="ARBA" id="ARBA00021726"/>
    </source>
</evidence>
<keyword evidence="12 18" id="KW-0378">Hydrolase</keyword>
<accession>A0ABV8V5M8</accession>
<dbReference type="InterPro" id="IPR036541">
    <property type="entry name" value="PLipase_A1_sf"/>
</dbReference>
<keyword evidence="21" id="KW-1185">Reference proteome</keyword>
<dbReference type="InterPro" id="IPR003187">
    <property type="entry name" value="PLipase_A1"/>
</dbReference>
<keyword evidence="8" id="KW-1134">Transmembrane beta strand</keyword>
<protein>
    <recommendedName>
        <fullName evidence="7 18">Phospholipase A1</fullName>
        <ecNumber evidence="5 18">3.1.1.32</ecNumber>
        <ecNumber evidence="6 18">3.1.1.4</ecNumber>
    </recommendedName>
    <alternativeName>
        <fullName evidence="18">Phosphatidylcholine 1-acylhydrolase</fullName>
    </alternativeName>
</protein>
<keyword evidence="10 18" id="KW-0479">Metal-binding</keyword>
<keyword evidence="14 18" id="KW-0442">Lipid degradation</keyword>
<evidence type="ECO:0000256" key="6">
    <source>
        <dbReference type="ARBA" id="ARBA00013278"/>
    </source>
</evidence>
<keyword evidence="13 18" id="KW-0106">Calcium</keyword>
<evidence type="ECO:0000256" key="15">
    <source>
        <dbReference type="ARBA" id="ARBA00023098"/>
    </source>
</evidence>
<comment type="caution">
    <text evidence="20">The sequence shown here is derived from an EMBL/GenBank/DDBJ whole genome shotgun (WGS) entry which is preliminary data.</text>
</comment>
<dbReference type="RefSeq" id="WP_290260438.1">
    <property type="nucleotide sequence ID" value="NZ_JAUFQG010000004.1"/>
</dbReference>
<evidence type="ECO:0000256" key="11">
    <source>
        <dbReference type="ARBA" id="ARBA00022729"/>
    </source>
</evidence>
<evidence type="ECO:0000256" key="12">
    <source>
        <dbReference type="ARBA" id="ARBA00022801"/>
    </source>
</evidence>
<evidence type="ECO:0000256" key="14">
    <source>
        <dbReference type="ARBA" id="ARBA00022963"/>
    </source>
</evidence>
<evidence type="ECO:0000256" key="18">
    <source>
        <dbReference type="RuleBase" id="RU366027"/>
    </source>
</evidence>
<comment type="catalytic activity">
    <reaction evidence="2 18">
        <text>a 1,2-diacyl-sn-glycero-3-phosphocholine + H2O = a 1-acyl-sn-glycero-3-phosphocholine + a fatty acid + H(+)</text>
        <dbReference type="Rhea" id="RHEA:15801"/>
        <dbReference type="ChEBI" id="CHEBI:15377"/>
        <dbReference type="ChEBI" id="CHEBI:15378"/>
        <dbReference type="ChEBI" id="CHEBI:28868"/>
        <dbReference type="ChEBI" id="CHEBI:57643"/>
        <dbReference type="ChEBI" id="CHEBI:58168"/>
        <dbReference type="EC" id="3.1.1.4"/>
    </reaction>
</comment>
<organism evidence="20 21">
    <name type="scientific">Simiduia curdlanivorans</name>
    <dbReference type="NCBI Taxonomy" id="1492769"/>
    <lineage>
        <taxon>Bacteria</taxon>
        <taxon>Pseudomonadati</taxon>
        <taxon>Pseudomonadota</taxon>
        <taxon>Gammaproteobacteria</taxon>
        <taxon>Cellvibrionales</taxon>
        <taxon>Cellvibrionaceae</taxon>
        <taxon>Simiduia</taxon>
    </lineage>
</organism>
<dbReference type="SUPFAM" id="SSF56931">
    <property type="entry name" value="Outer membrane phospholipase A (OMPLA)"/>
    <property type="match status" value="1"/>
</dbReference>
<dbReference type="PANTHER" id="PTHR40457:SF1">
    <property type="entry name" value="PHOSPHOLIPASE A1"/>
    <property type="match status" value="1"/>
</dbReference>
<keyword evidence="17 18" id="KW-0998">Cell outer membrane</keyword>
<comment type="catalytic activity">
    <reaction evidence="1 18">
        <text>a 1,2-diacyl-sn-glycero-3-phosphocholine + H2O = a 2-acyl-sn-glycero-3-phosphocholine + a fatty acid + H(+)</text>
        <dbReference type="Rhea" id="RHEA:18689"/>
        <dbReference type="ChEBI" id="CHEBI:15377"/>
        <dbReference type="ChEBI" id="CHEBI:15378"/>
        <dbReference type="ChEBI" id="CHEBI:28868"/>
        <dbReference type="ChEBI" id="CHEBI:57643"/>
        <dbReference type="ChEBI" id="CHEBI:57875"/>
        <dbReference type="EC" id="3.1.1.32"/>
    </reaction>
</comment>
<comment type="function">
    <text evidence="18">Hydrolysis of phosphatidylcholine with phospholipase A2 (EC 3.1.1.4) and phospholipase A1 (EC 3.1.1.32) activities.</text>
</comment>
<gene>
    <name evidence="20" type="ORF">ACFOX3_09405</name>
</gene>
<sequence>MMYKLAPLVLAQVLSLGFCSVALADSSTELTEAEANTTSAISSYKASKEYQDCLISKMQTAGAELPVGELRASCEKIEQLQNAQAEIEAASGERSVVAQRLIAEEKALDNPFEISSYRRNYVLFASYNDTPNTEIWKLDHPEQDINKVEVKFQLSFKALVARGVLGGDLWGAYTQQSWWQLYAEESAPFRETNYEPELMLRWDTDLAALGFNMRVWSFGYNHESNGRSGDFSRSWNRLMAHAVVDRGNLIIVPRVWWRFPEDEATDDNPDIDDYLGYGDVAIAYKWGSNLFSTTIKGNFRRESPRMGVQLEWTFPVADRFKGYIQYYDGYGESLIDYNHRSKRIGFGVLLNDFI</sequence>
<comment type="similarity">
    <text evidence="3 18">Belongs to the phospholipase A1 family.</text>
</comment>
<comment type="cofactor">
    <cofactor evidence="18">
        <name>Ca(2+)</name>
        <dbReference type="ChEBI" id="CHEBI:29108"/>
    </cofactor>
    <text evidence="18">Binds 1 Ca(2+) ion per monomer. In the dimeric form the Ca(2+) is bound by different amino acids with binding of each Ca(2+) shared with ligands coming from each monomer. The Ca(2+) ion may have a role in catalysis.</text>
</comment>
<reference evidence="21" key="1">
    <citation type="journal article" date="2019" name="Int. J. Syst. Evol. Microbiol.">
        <title>The Global Catalogue of Microorganisms (GCM) 10K type strain sequencing project: providing services to taxonomists for standard genome sequencing and annotation.</title>
        <authorList>
            <consortium name="The Broad Institute Genomics Platform"/>
            <consortium name="The Broad Institute Genome Sequencing Center for Infectious Disease"/>
            <person name="Wu L."/>
            <person name="Ma J."/>
        </authorList>
    </citation>
    <scope>NUCLEOTIDE SEQUENCE [LARGE SCALE GENOMIC DNA]</scope>
    <source>
        <strain evidence="21">CECT 8570</strain>
    </source>
</reference>
<evidence type="ECO:0000256" key="1">
    <source>
        <dbReference type="ARBA" id="ARBA00000111"/>
    </source>
</evidence>
<keyword evidence="15 18" id="KW-0443">Lipid metabolism</keyword>
<evidence type="ECO:0000256" key="4">
    <source>
        <dbReference type="ARBA" id="ARBA00011702"/>
    </source>
</evidence>
<dbReference type="Proteomes" id="UP001595840">
    <property type="component" value="Unassembled WGS sequence"/>
</dbReference>
<comment type="subunit">
    <text evidence="4 18">Homodimer; dimerization is reversible, and the dimeric form is the active one.</text>
</comment>
<dbReference type="EC" id="3.1.1.32" evidence="5 18"/>